<feature type="domain" description="HTH cro/C1-type" evidence="3">
    <location>
        <begin position="18"/>
        <end position="72"/>
    </location>
</feature>
<dbReference type="PANTHER" id="PTHR46797">
    <property type="entry name" value="HTH-TYPE TRANSCRIPTIONAL REGULATOR"/>
    <property type="match status" value="1"/>
</dbReference>
<feature type="transmembrane region" description="Helical" evidence="2">
    <location>
        <begin position="92"/>
        <end position="112"/>
    </location>
</feature>
<keyword evidence="2" id="KW-1133">Transmembrane helix</keyword>
<keyword evidence="2" id="KW-0812">Transmembrane</keyword>
<dbReference type="AlphaFoldDB" id="A0A1X7L0K9"/>
<dbReference type="Pfam" id="PF01381">
    <property type="entry name" value="HTH_3"/>
    <property type="match status" value="1"/>
</dbReference>
<feature type="transmembrane region" description="Helical" evidence="2">
    <location>
        <begin position="164"/>
        <end position="186"/>
    </location>
</feature>
<dbReference type="PANTHER" id="PTHR46797:SF1">
    <property type="entry name" value="METHYLPHOSPHONATE SYNTHASE"/>
    <property type="match status" value="1"/>
</dbReference>
<feature type="transmembrane region" description="Helical" evidence="2">
    <location>
        <begin position="192"/>
        <end position="213"/>
    </location>
</feature>
<evidence type="ECO:0000256" key="2">
    <source>
        <dbReference type="SAM" id="Phobius"/>
    </source>
</evidence>
<feature type="transmembrane region" description="Helical" evidence="2">
    <location>
        <begin position="245"/>
        <end position="264"/>
    </location>
</feature>
<dbReference type="Gene3D" id="1.10.260.40">
    <property type="entry name" value="lambda repressor-like DNA-binding domains"/>
    <property type="match status" value="1"/>
</dbReference>
<dbReference type="SUPFAM" id="SSF47413">
    <property type="entry name" value="lambda repressor-like DNA-binding domains"/>
    <property type="match status" value="1"/>
</dbReference>
<dbReference type="Proteomes" id="UP000193804">
    <property type="component" value="Unassembled WGS sequence"/>
</dbReference>
<dbReference type="InterPro" id="IPR010982">
    <property type="entry name" value="Lambda_DNA-bd_dom_sf"/>
</dbReference>
<proteinExistence type="predicted"/>
<dbReference type="PROSITE" id="PS50943">
    <property type="entry name" value="HTH_CROC1"/>
    <property type="match status" value="1"/>
</dbReference>
<dbReference type="InterPro" id="IPR050807">
    <property type="entry name" value="TransReg_Diox_bact_type"/>
</dbReference>
<reference evidence="5" key="1">
    <citation type="submission" date="2017-04" db="EMBL/GenBank/DDBJ databases">
        <authorList>
            <person name="Varghese N."/>
            <person name="Submissions S."/>
        </authorList>
    </citation>
    <scope>NUCLEOTIDE SEQUENCE [LARGE SCALE GENOMIC DNA]</scope>
    <source>
        <strain evidence="5">DSM 4125</strain>
    </source>
</reference>
<evidence type="ECO:0000313" key="5">
    <source>
        <dbReference type="Proteomes" id="UP000193804"/>
    </source>
</evidence>
<dbReference type="GO" id="GO:0005829">
    <property type="term" value="C:cytosol"/>
    <property type="evidence" value="ECO:0007669"/>
    <property type="project" value="TreeGrafter"/>
</dbReference>
<feature type="transmembrane region" description="Helical" evidence="2">
    <location>
        <begin position="132"/>
        <end position="152"/>
    </location>
</feature>
<name>A0A1X7L0K9_9BACT</name>
<accession>A0A1X7L0K9</accession>
<organism evidence="4 5">
    <name type="scientific">Marivirga sericea</name>
    <dbReference type="NCBI Taxonomy" id="1028"/>
    <lineage>
        <taxon>Bacteria</taxon>
        <taxon>Pseudomonadati</taxon>
        <taxon>Bacteroidota</taxon>
        <taxon>Cytophagia</taxon>
        <taxon>Cytophagales</taxon>
        <taxon>Marivirgaceae</taxon>
        <taxon>Marivirga</taxon>
    </lineage>
</organism>
<dbReference type="GO" id="GO:0003700">
    <property type="term" value="F:DNA-binding transcription factor activity"/>
    <property type="evidence" value="ECO:0007669"/>
    <property type="project" value="TreeGrafter"/>
</dbReference>
<dbReference type="SMART" id="SM00530">
    <property type="entry name" value="HTH_XRE"/>
    <property type="match status" value="1"/>
</dbReference>
<evidence type="ECO:0000313" key="4">
    <source>
        <dbReference type="EMBL" id="SMG47220.1"/>
    </source>
</evidence>
<keyword evidence="2" id="KW-0472">Membrane</keyword>
<keyword evidence="5" id="KW-1185">Reference proteome</keyword>
<dbReference type="InterPro" id="IPR001387">
    <property type="entry name" value="Cro/C1-type_HTH"/>
</dbReference>
<dbReference type="STRING" id="1028.SAMN05661096_03362"/>
<keyword evidence="1" id="KW-0238">DNA-binding</keyword>
<gene>
    <name evidence="4" type="ORF">SAMN05661096_03362</name>
</gene>
<dbReference type="CDD" id="cd00093">
    <property type="entry name" value="HTH_XRE"/>
    <property type="match status" value="1"/>
</dbReference>
<feature type="transmembrane region" description="Helical" evidence="2">
    <location>
        <begin position="220"/>
        <end position="239"/>
    </location>
</feature>
<dbReference type="GO" id="GO:0003677">
    <property type="term" value="F:DNA binding"/>
    <property type="evidence" value="ECO:0007669"/>
    <property type="project" value="UniProtKB-KW"/>
</dbReference>
<dbReference type="EMBL" id="FXAW01000007">
    <property type="protein sequence ID" value="SMG47220.1"/>
    <property type="molecule type" value="Genomic_DNA"/>
</dbReference>
<protein>
    <submittedName>
        <fullName evidence="4">Helix-turn-helix</fullName>
    </submittedName>
</protein>
<evidence type="ECO:0000256" key="1">
    <source>
        <dbReference type="ARBA" id="ARBA00023125"/>
    </source>
</evidence>
<evidence type="ECO:0000259" key="3">
    <source>
        <dbReference type="PROSITE" id="PS50943"/>
    </source>
</evidence>
<sequence>MVNKTMYNMKQPELGHKIQNWRKAQGLTQEELVEKCNLNVRTLQRIEAGEVLPRSYTVKTILEVLKVDFSELNLKEEQKNQLSILLENKRSFLKWGAILGIVYLCLSFVEGFMEIGFYDESISDISGLSYSLVKIGVMLTFAVFYYAFYLIGKAINDDFVKVSALFLIVLIVISNINDIAVFYSGYLSVETLLILRSVIFGIGYLLLGTAFALRQKSLGTLSLVTGIFGIVTGLGFVSVLMAIPALFTLTVFEILMLVMIFKVMNSNEVSGGKETNQFSAVLS</sequence>